<dbReference type="GO" id="GO:0005549">
    <property type="term" value="F:odorant binding"/>
    <property type="evidence" value="ECO:0007669"/>
    <property type="project" value="InterPro"/>
</dbReference>
<evidence type="ECO:0000313" key="4">
    <source>
        <dbReference type="RefSeq" id="XP_015594058.1"/>
    </source>
</evidence>
<dbReference type="InterPro" id="IPR036728">
    <property type="entry name" value="PBP_GOBP_sf"/>
</dbReference>
<keyword evidence="1 2" id="KW-0732">Signal</keyword>
<dbReference type="Pfam" id="PF01395">
    <property type="entry name" value="PBP_GOBP"/>
    <property type="match status" value="1"/>
</dbReference>
<keyword evidence="3" id="KW-1185">Reference proteome</keyword>
<feature type="signal peptide" evidence="2">
    <location>
        <begin position="1"/>
        <end position="18"/>
    </location>
</feature>
<dbReference type="PANTHER" id="PTHR11857">
    <property type="entry name" value="ODORANT BINDING PROTEIN-RELATED"/>
    <property type="match status" value="1"/>
</dbReference>
<evidence type="ECO:0000256" key="2">
    <source>
        <dbReference type="SAM" id="SignalP"/>
    </source>
</evidence>
<dbReference type="SMART" id="SM00708">
    <property type="entry name" value="PhBP"/>
    <property type="match status" value="1"/>
</dbReference>
<evidence type="ECO:0000313" key="3">
    <source>
        <dbReference type="Proteomes" id="UP000694920"/>
    </source>
</evidence>
<evidence type="ECO:0000256" key="1">
    <source>
        <dbReference type="ARBA" id="ARBA00022729"/>
    </source>
</evidence>
<dbReference type="AlphaFoldDB" id="A0AAJ7BTQ5"/>
<proteinExistence type="predicted"/>
<feature type="chain" id="PRO_5042560900" evidence="2">
    <location>
        <begin position="19"/>
        <end position="140"/>
    </location>
</feature>
<sequence length="140" mass="15625">MRLSIGLLGLLLTALVAAAKEDKTDVKIKEAYADCAKELGMDMEKLKSRGFSQERDKEHDCLDACALRELGVMESGKLSKEVMVKMIEETIENEHEEKRTELLKITNACVDDAGTSEDECETAGAFSFCFHKKMQGLMKE</sequence>
<organism evidence="3 4">
    <name type="scientific">Cephus cinctus</name>
    <name type="common">Wheat stem sawfly</name>
    <dbReference type="NCBI Taxonomy" id="211228"/>
    <lineage>
        <taxon>Eukaryota</taxon>
        <taxon>Metazoa</taxon>
        <taxon>Ecdysozoa</taxon>
        <taxon>Arthropoda</taxon>
        <taxon>Hexapoda</taxon>
        <taxon>Insecta</taxon>
        <taxon>Pterygota</taxon>
        <taxon>Neoptera</taxon>
        <taxon>Endopterygota</taxon>
        <taxon>Hymenoptera</taxon>
        <taxon>Cephoidea</taxon>
        <taxon>Cephidae</taxon>
        <taxon>Cephus</taxon>
    </lineage>
</organism>
<dbReference type="SUPFAM" id="SSF47565">
    <property type="entry name" value="Insect pheromone/odorant-binding proteins"/>
    <property type="match status" value="1"/>
</dbReference>
<gene>
    <name evidence="4" type="primary">LOC107267197</name>
</gene>
<reference evidence="4" key="1">
    <citation type="submission" date="2025-08" db="UniProtKB">
        <authorList>
            <consortium name="RefSeq"/>
        </authorList>
    </citation>
    <scope>IDENTIFICATION</scope>
</reference>
<dbReference type="GO" id="GO:0005615">
    <property type="term" value="C:extracellular space"/>
    <property type="evidence" value="ECO:0007669"/>
    <property type="project" value="TreeGrafter"/>
</dbReference>
<dbReference type="Gene3D" id="1.10.238.20">
    <property type="entry name" value="Pheromone/general odorant binding protein domain"/>
    <property type="match status" value="1"/>
</dbReference>
<dbReference type="InterPro" id="IPR006170">
    <property type="entry name" value="PBP/GOBP"/>
</dbReference>
<dbReference type="RefSeq" id="XP_015594058.1">
    <property type="nucleotide sequence ID" value="XM_015738572.1"/>
</dbReference>
<accession>A0AAJ7BTQ5</accession>
<dbReference type="GO" id="GO:0007608">
    <property type="term" value="P:sensory perception of smell"/>
    <property type="evidence" value="ECO:0007669"/>
    <property type="project" value="TreeGrafter"/>
</dbReference>
<dbReference type="GeneID" id="107267197"/>
<dbReference type="CDD" id="cd23992">
    <property type="entry name" value="PBP_GOBP"/>
    <property type="match status" value="1"/>
</dbReference>
<dbReference type="Proteomes" id="UP000694920">
    <property type="component" value="Unplaced"/>
</dbReference>
<name>A0AAJ7BTQ5_CEPCN</name>
<protein>
    <submittedName>
        <fullName evidence="4">Uncharacterized protein LOC107267197 isoform X1</fullName>
    </submittedName>
</protein>
<dbReference type="KEGG" id="ccin:107267197"/>